<dbReference type="InterPro" id="IPR042451">
    <property type="entry name" value="ZPR1_A/B_dom"/>
</dbReference>
<dbReference type="EMBL" id="UZAM01006839">
    <property type="protein sequence ID" value="VDO94471.1"/>
    <property type="molecule type" value="Genomic_DNA"/>
</dbReference>
<sequence>MCDLRLREVANVTLCHEEQHNEPKKLITLMNAVSAIQGVTRLLLTKIPFYKEVILMSFNCEHCNFQNNEITFGGKYQEHGLKLLLKVQNVKDLDRQVVKTEYASVNIPEVDLEIPAQSHSGEITNVEGIVSRVAASLKRKLTEKQNINPDVAAKLTEFLAKLDKLCKVEQSFTLIIDDPSGNSFIESIDPSKEDRQLTSVHYQRSLEENKLLGLVADDTEKEEADTPAIWESREAIRNEVLKFQANCPGCGAVCQTNMKLVNIPYFKEVVIMATCCENCGYKSTEVKSGTGVGEKGMKLTLHVLSQDDLKRDVLKSETCSLSIPELELEVGVGILAGRFTTVEGLMIAVRDELAVSADFAFGDSATPVKREKMMAFLKKLEVLIHVDQPYHIVLDDPTGNSYIEFVFMLPKPNAMAAASTMPYNAVIEQLRVLGDEDIVSEQRACPLFGMFLYLLLDEGS</sequence>
<dbReference type="InterPro" id="IPR042452">
    <property type="entry name" value="ZPR1_Znf1/2"/>
</dbReference>
<dbReference type="FunFam" id="2.20.25.420:FF:000002">
    <property type="entry name" value="Zinc finger protein ZPR1"/>
    <property type="match status" value="1"/>
</dbReference>
<reference evidence="6 7" key="2">
    <citation type="submission" date="2018-11" db="EMBL/GenBank/DDBJ databases">
        <authorList>
            <consortium name="Pathogen Informatics"/>
        </authorList>
    </citation>
    <scope>NUCLEOTIDE SEQUENCE [LARGE SCALE GENOMIC DNA]</scope>
</reference>
<dbReference type="Pfam" id="PF22794">
    <property type="entry name" value="jr-ZPR1"/>
    <property type="match status" value="2"/>
</dbReference>
<name>A0A183ICY7_9BILA</name>
<evidence type="ECO:0000313" key="6">
    <source>
        <dbReference type="EMBL" id="VDO94471.1"/>
    </source>
</evidence>
<dbReference type="PANTHER" id="PTHR10876">
    <property type="entry name" value="ZINC FINGER PROTEIN ZPR1"/>
    <property type="match status" value="1"/>
</dbReference>
<organism evidence="8">
    <name type="scientific">Soboliphyme baturini</name>
    <dbReference type="NCBI Taxonomy" id="241478"/>
    <lineage>
        <taxon>Eukaryota</taxon>
        <taxon>Metazoa</taxon>
        <taxon>Ecdysozoa</taxon>
        <taxon>Nematoda</taxon>
        <taxon>Enoplea</taxon>
        <taxon>Dorylaimia</taxon>
        <taxon>Dioctophymatida</taxon>
        <taxon>Dioctophymatoidea</taxon>
        <taxon>Soboliphymatidae</taxon>
        <taxon>Soboliphyme</taxon>
    </lineage>
</organism>
<evidence type="ECO:0000256" key="4">
    <source>
        <dbReference type="ARBA" id="ARBA00022833"/>
    </source>
</evidence>
<dbReference type="WBParaSite" id="SBAD_0000155201-mRNA-1">
    <property type="protein sequence ID" value="SBAD_0000155201-mRNA-1"/>
    <property type="gene ID" value="SBAD_0000155201"/>
</dbReference>
<dbReference type="Gene3D" id="2.20.25.420">
    <property type="entry name" value="ZPR1, zinc finger domain"/>
    <property type="match status" value="2"/>
</dbReference>
<evidence type="ECO:0000256" key="1">
    <source>
        <dbReference type="ARBA" id="ARBA00008354"/>
    </source>
</evidence>
<keyword evidence="4" id="KW-0862">Zinc</keyword>
<dbReference type="FunFam" id="2.60.120.1040:FF:000003">
    <property type="entry name" value="Zinc finger protein zpr1"/>
    <property type="match status" value="1"/>
</dbReference>
<proteinExistence type="inferred from homology"/>
<evidence type="ECO:0000313" key="8">
    <source>
        <dbReference type="WBParaSite" id="SBAD_0000155201-mRNA-1"/>
    </source>
</evidence>
<accession>A0A183ICY7</accession>
<keyword evidence="3" id="KW-0863">Zinc-finger</keyword>
<dbReference type="GO" id="GO:0008270">
    <property type="term" value="F:zinc ion binding"/>
    <property type="evidence" value="ECO:0007669"/>
    <property type="project" value="UniProtKB-KW"/>
</dbReference>
<protein>
    <submittedName>
        <fullName evidence="8">Zinc finger protein ZPR1</fullName>
    </submittedName>
</protein>
<dbReference type="SMART" id="SM00709">
    <property type="entry name" value="Zpr1"/>
    <property type="match status" value="2"/>
</dbReference>
<dbReference type="PANTHER" id="PTHR10876:SF0">
    <property type="entry name" value="ZINC FINGER PROTEIN ZPR1"/>
    <property type="match status" value="1"/>
</dbReference>
<feature type="domain" description="Zinc finger ZPR1-type" evidence="5">
    <location>
        <begin position="245"/>
        <end position="405"/>
    </location>
</feature>
<comment type="similarity">
    <text evidence="1">Belongs to the ZPR1 family.</text>
</comment>
<evidence type="ECO:0000313" key="7">
    <source>
        <dbReference type="Proteomes" id="UP000270296"/>
    </source>
</evidence>
<keyword evidence="2" id="KW-0479">Metal-binding</keyword>
<feature type="domain" description="Zinc finger ZPR1-type" evidence="5">
    <location>
        <begin position="29"/>
        <end position="187"/>
    </location>
</feature>
<evidence type="ECO:0000256" key="3">
    <source>
        <dbReference type="ARBA" id="ARBA00022771"/>
    </source>
</evidence>
<dbReference type="Gene3D" id="2.60.120.1040">
    <property type="entry name" value="ZPR1, A/B domain"/>
    <property type="match status" value="2"/>
</dbReference>
<dbReference type="AlphaFoldDB" id="A0A183ICY7"/>
<reference evidence="8" key="1">
    <citation type="submission" date="2016-06" db="UniProtKB">
        <authorList>
            <consortium name="WormBaseParasite"/>
        </authorList>
    </citation>
    <scope>IDENTIFICATION</scope>
</reference>
<dbReference type="NCBIfam" id="TIGR00310">
    <property type="entry name" value="ZPR1_znf"/>
    <property type="match status" value="2"/>
</dbReference>
<dbReference type="InterPro" id="IPR056180">
    <property type="entry name" value="ZPR1_jr_dom"/>
</dbReference>
<dbReference type="GO" id="GO:0005634">
    <property type="term" value="C:nucleus"/>
    <property type="evidence" value="ECO:0007669"/>
    <property type="project" value="TreeGrafter"/>
</dbReference>
<dbReference type="Pfam" id="PF03367">
    <property type="entry name" value="Zn_ribbon_ZPR1"/>
    <property type="match status" value="2"/>
</dbReference>
<dbReference type="InterPro" id="IPR004457">
    <property type="entry name" value="Znf_ZPR1"/>
</dbReference>
<evidence type="ECO:0000259" key="5">
    <source>
        <dbReference type="SMART" id="SM00709"/>
    </source>
</evidence>
<dbReference type="OrthoDB" id="308464at2759"/>
<evidence type="ECO:0000256" key="2">
    <source>
        <dbReference type="ARBA" id="ARBA00022723"/>
    </source>
</evidence>
<keyword evidence="7" id="KW-1185">Reference proteome</keyword>
<dbReference type="InterPro" id="IPR040141">
    <property type="entry name" value="ZPR1"/>
</dbReference>
<dbReference type="Proteomes" id="UP000270296">
    <property type="component" value="Unassembled WGS sequence"/>
</dbReference>
<gene>
    <name evidence="6" type="ORF">SBAD_LOCUS1481</name>
</gene>